<comment type="similarity">
    <text evidence="2 11">Belongs to the sodium:solute symporter (SSF) (TC 2.A.21) family.</text>
</comment>
<dbReference type="PROSITE" id="PS50283">
    <property type="entry name" value="NA_SOLUT_SYMP_3"/>
    <property type="match status" value="1"/>
</dbReference>
<evidence type="ECO:0000313" key="15">
    <source>
        <dbReference type="Proteomes" id="UP000557307"/>
    </source>
</evidence>
<feature type="transmembrane region" description="Helical" evidence="13">
    <location>
        <begin position="415"/>
        <end position="433"/>
    </location>
</feature>
<keyword evidence="5 13" id="KW-0812">Transmembrane</keyword>
<evidence type="ECO:0000256" key="8">
    <source>
        <dbReference type="ARBA" id="ARBA00023065"/>
    </source>
</evidence>
<feature type="compositionally biased region" description="Basic and acidic residues" evidence="12">
    <location>
        <begin position="557"/>
        <end position="576"/>
    </location>
</feature>
<dbReference type="InterPro" id="IPR001734">
    <property type="entry name" value="Na/solute_symporter"/>
</dbReference>
<dbReference type="Gene3D" id="1.20.1730.10">
    <property type="entry name" value="Sodium/glucose cotransporter"/>
    <property type="match status" value="1"/>
</dbReference>
<evidence type="ECO:0000256" key="10">
    <source>
        <dbReference type="ARBA" id="ARBA00023201"/>
    </source>
</evidence>
<feature type="transmembrane region" description="Helical" evidence="13">
    <location>
        <begin position="138"/>
        <end position="166"/>
    </location>
</feature>
<evidence type="ECO:0000256" key="6">
    <source>
        <dbReference type="ARBA" id="ARBA00022989"/>
    </source>
</evidence>
<evidence type="ECO:0000256" key="5">
    <source>
        <dbReference type="ARBA" id="ARBA00022692"/>
    </source>
</evidence>
<keyword evidence="8" id="KW-0406">Ion transport</keyword>
<evidence type="ECO:0000256" key="11">
    <source>
        <dbReference type="RuleBase" id="RU362091"/>
    </source>
</evidence>
<evidence type="ECO:0000256" key="12">
    <source>
        <dbReference type="SAM" id="MobiDB-lite"/>
    </source>
</evidence>
<keyword evidence="15" id="KW-1185">Reference proteome</keyword>
<evidence type="ECO:0000256" key="2">
    <source>
        <dbReference type="ARBA" id="ARBA00006434"/>
    </source>
</evidence>
<dbReference type="PANTHER" id="PTHR42985:SF40">
    <property type="entry name" value="LD47995P-RELATED"/>
    <property type="match status" value="1"/>
</dbReference>
<dbReference type="EMBL" id="JACHGF010000015">
    <property type="protein sequence ID" value="MBB5287245.1"/>
    <property type="molecule type" value="Genomic_DNA"/>
</dbReference>
<dbReference type="NCBIfam" id="TIGR00813">
    <property type="entry name" value="sss"/>
    <property type="match status" value="1"/>
</dbReference>
<evidence type="ECO:0000256" key="1">
    <source>
        <dbReference type="ARBA" id="ARBA00004651"/>
    </source>
</evidence>
<dbReference type="GO" id="GO:0005886">
    <property type="term" value="C:plasma membrane"/>
    <property type="evidence" value="ECO:0007669"/>
    <property type="project" value="UniProtKB-SubCell"/>
</dbReference>
<evidence type="ECO:0000313" key="14">
    <source>
        <dbReference type="EMBL" id="MBB5287245.1"/>
    </source>
</evidence>
<dbReference type="GO" id="GO:0015293">
    <property type="term" value="F:symporter activity"/>
    <property type="evidence" value="ECO:0007669"/>
    <property type="project" value="TreeGrafter"/>
</dbReference>
<evidence type="ECO:0000256" key="9">
    <source>
        <dbReference type="ARBA" id="ARBA00023136"/>
    </source>
</evidence>
<accession>A0A840TWE0</accession>
<feature type="transmembrane region" description="Helical" evidence="13">
    <location>
        <begin position="74"/>
        <end position="95"/>
    </location>
</feature>
<dbReference type="RefSeq" id="WP_184179154.1">
    <property type="nucleotide sequence ID" value="NZ_JACHGF010000015.1"/>
</dbReference>
<name>A0A840TWE0_9BACT</name>
<keyword evidence="10" id="KW-0739">Sodium transport</keyword>
<evidence type="ECO:0000256" key="3">
    <source>
        <dbReference type="ARBA" id="ARBA00022448"/>
    </source>
</evidence>
<dbReference type="AlphaFoldDB" id="A0A840TWE0"/>
<feature type="transmembrane region" description="Helical" evidence="13">
    <location>
        <begin position="439"/>
        <end position="457"/>
    </location>
</feature>
<dbReference type="InterPro" id="IPR051163">
    <property type="entry name" value="Sodium:Solute_Symporter_SSF"/>
</dbReference>
<protein>
    <submittedName>
        <fullName evidence="14">SSS family transporter</fullName>
    </submittedName>
</protein>
<gene>
    <name evidence="14" type="ORF">HNQ92_005408</name>
</gene>
<feature type="transmembrane region" description="Helical" evidence="13">
    <location>
        <begin position="389"/>
        <end position="408"/>
    </location>
</feature>
<feature type="transmembrane region" description="Helical" evidence="13">
    <location>
        <begin position="225"/>
        <end position="241"/>
    </location>
</feature>
<feature type="transmembrane region" description="Helical" evidence="13">
    <location>
        <begin position="262"/>
        <end position="284"/>
    </location>
</feature>
<feature type="transmembrane region" description="Helical" evidence="13">
    <location>
        <begin position="498"/>
        <end position="518"/>
    </location>
</feature>
<feature type="region of interest" description="Disordered" evidence="12">
    <location>
        <begin position="554"/>
        <end position="576"/>
    </location>
</feature>
<dbReference type="GO" id="GO:0006814">
    <property type="term" value="P:sodium ion transport"/>
    <property type="evidence" value="ECO:0007669"/>
    <property type="project" value="UniProtKB-KW"/>
</dbReference>
<feature type="transmembrane region" description="Helical" evidence="13">
    <location>
        <begin position="524"/>
        <end position="545"/>
    </location>
</feature>
<proteinExistence type="inferred from homology"/>
<evidence type="ECO:0000256" key="4">
    <source>
        <dbReference type="ARBA" id="ARBA00022475"/>
    </source>
</evidence>
<keyword evidence="7" id="KW-0915">Sodium</keyword>
<dbReference type="InterPro" id="IPR038377">
    <property type="entry name" value="Na/Glc_symporter_sf"/>
</dbReference>
<organism evidence="14 15">
    <name type="scientific">Rhabdobacter roseus</name>
    <dbReference type="NCBI Taxonomy" id="1655419"/>
    <lineage>
        <taxon>Bacteria</taxon>
        <taxon>Pseudomonadati</taxon>
        <taxon>Bacteroidota</taxon>
        <taxon>Cytophagia</taxon>
        <taxon>Cytophagales</taxon>
        <taxon>Cytophagaceae</taxon>
        <taxon>Rhabdobacter</taxon>
    </lineage>
</organism>
<feature type="transmembrane region" description="Helical" evidence="13">
    <location>
        <begin position="296"/>
        <end position="321"/>
    </location>
</feature>
<dbReference type="PANTHER" id="PTHR42985">
    <property type="entry name" value="SODIUM-COUPLED MONOCARBOXYLATE TRANSPORTER"/>
    <property type="match status" value="1"/>
</dbReference>
<feature type="transmembrane region" description="Helical" evidence="13">
    <location>
        <begin position="355"/>
        <end position="377"/>
    </location>
</feature>
<keyword evidence="4" id="KW-1003">Cell membrane</keyword>
<comment type="subcellular location">
    <subcellularLocation>
        <location evidence="1">Cell membrane</location>
        <topology evidence="1">Multi-pass membrane protein</topology>
    </subcellularLocation>
</comment>
<keyword evidence="3" id="KW-0813">Transport</keyword>
<evidence type="ECO:0000256" key="13">
    <source>
        <dbReference type="SAM" id="Phobius"/>
    </source>
</evidence>
<dbReference type="Proteomes" id="UP000557307">
    <property type="component" value="Unassembled WGS sequence"/>
</dbReference>
<keyword evidence="9 13" id="KW-0472">Membrane</keyword>
<feature type="transmembrane region" description="Helical" evidence="13">
    <location>
        <begin position="12"/>
        <end position="30"/>
    </location>
</feature>
<keyword evidence="6 13" id="KW-1133">Transmembrane helix</keyword>
<reference evidence="14 15" key="1">
    <citation type="submission" date="2020-08" db="EMBL/GenBank/DDBJ databases">
        <title>Genomic Encyclopedia of Type Strains, Phase IV (KMG-IV): sequencing the most valuable type-strain genomes for metagenomic binning, comparative biology and taxonomic classification.</title>
        <authorList>
            <person name="Goeker M."/>
        </authorList>
    </citation>
    <scope>NUCLEOTIDE SEQUENCE [LARGE SCALE GENOMIC DNA]</scope>
    <source>
        <strain evidence="14 15">DSM 105074</strain>
    </source>
</reference>
<evidence type="ECO:0000256" key="7">
    <source>
        <dbReference type="ARBA" id="ARBA00023053"/>
    </source>
</evidence>
<sequence>MTSLVTLDYVSIVLYLVLMAGIGLFFKWYVKDINAYTKGSGALPWVAAGISNFMALFSTFIFVAYAGISYEYGLVSVTVLTSTVPACVIAAAVFAKKWRRSNVSTPVEYLETRFNSSLRQTVGWVGILMRILDNTVRLYAIGIFLTAVTPLSLPMSMILSSIIVIAFTLYGGLWAVSIMGTVQFIILLFTSIILFWLSLDQVGGFSAIAEKIPDHLRWFNGPKGQFFWLGVYYLMVIIKYNENWTFIQRFYSVRDEKEAQKVGYLSAALFLVTPIIFLVPPIVSRILMPELPDKEMAYVAISSLLLPPGLMGVMIASMFAATMSSLNSEYNVIASVLSKDVYQRLINKKATDKQLFLVAKIASVLVGLLVMLGALFIQDFGGAFEANKLFTGILAIPIGIPLVLGIVNRKATPRGAMLTVVVGSITGVVLNALPQYFSWEMATTLEVIVCLVIFYASGLQRPGHAAYLERVREFFKKLDTPIVDKPSVDRNFEKALKYLYAISLLFSSVLFIGMGLPYRNQLSGGLSIASGMVCLFIGLVVWWAMKNTVMPPPDTMLPKEGESRPVKVPDETNIKM</sequence>
<feature type="transmembrane region" description="Helical" evidence="13">
    <location>
        <begin position="42"/>
        <end position="68"/>
    </location>
</feature>
<dbReference type="Pfam" id="PF00474">
    <property type="entry name" value="SSF"/>
    <property type="match status" value="1"/>
</dbReference>
<comment type="caution">
    <text evidence="14">The sequence shown here is derived from an EMBL/GenBank/DDBJ whole genome shotgun (WGS) entry which is preliminary data.</text>
</comment>